<dbReference type="CDD" id="cd02440">
    <property type="entry name" value="AdoMet_MTases"/>
    <property type="match status" value="1"/>
</dbReference>
<evidence type="ECO:0000256" key="3">
    <source>
        <dbReference type="ARBA" id="ARBA00022691"/>
    </source>
</evidence>
<evidence type="ECO:0000256" key="4">
    <source>
        <dbReference type="SAM" id="MobiDB-lite"/>
    </source>
</evidence>
<proteinExistence type="predicted"/>
<reference evidence="6 7" key="2">
    <citation type="journal article" date="2010" name="Stand. Genomic Sci.">
        <title>Complete genome sequence of Nakamurella multipartita type strain (Y-104).</title>
        <authorList>
            <person name="Tice H."/>
            <person name="Mayilraj S."/>
            <person name="Sims D."/>
            <person name="Lapidus A."/>
            <person name="Nolan M."/>
            <person name="Lucas S."/>
            <person name="Glavina Del Rio T."/>
            <person name="Copeland A."/>
            <person name="Cheng J.F."/>
            <person name="Meincke L."/>
            <person name="Bruce D."/>
            <person name="Goodwin L."/>
            <person name="Pitluck S."/>
            <person name="Ivanova N."/>
            <person name="Mavromatis K."/>
            <person name="Ovchinnikova G."/>
            <person name="Pati A."/>
            <person name="Chen A."/>
            <person name="Palaniappan K."/>
            <person name="Land M."/>
            <person name="Hauser L."/>
            <person name="Chang Y.J."/>
            <person name="Jeffries C.D."/>
            <person name="Detter J.C."/>
            <person name="Brettin T."/>
            <person name="Rohde M."/>
            <person name="Goker M."/>
            <person name="Bristow J."/>
            <person name="Eisen J.A."/>
            <person name="Markowitz V."/>
            <person name="Hugenholtz P."/>
            <person name="Kyrpides N.C."/>
            <person name="Klenk H.P."/>
            <person name="Chen F."/>
        </authorList>
    </citation>
    <scope>NUCLEOTIDE SEQUENCE [LARGE SCALE GENOMIC DNA]</scope>
    <source>
        <strain evidence="7">ATCC 700099 / DSM 44233 / CIP 104796 / JCM 9543 / NBRC 105858 / Y-104</strain>
    </source>
</reference>
<dbReference type="EMBL" id="CP001737">
    <property type="protein sequence ID" value="ACV76949.1"/>
    <property type="molecule type" value="Genomic_DNA"/>
</dbReference>
<dbReference type="STRING" id="479431.Namu_0531"/>
<keyword evidence="3" id="KW-0949">S-adenosyl-L-methionine</keyword>
<name>C8X780_NAKMY</name>
<feature type="domain" description="Methyltransferase" evidence="5">
    <location>
        <begin position="55"/>
        <end position="149"/>
    </location>
</feature>
<dbReference type="AlphaFoldDB" id="C8X780"/>
<dbReference type="PANTHER" id="PTHR43464:SF19">
    <property type="entry name" value="UBIQUINONE BIOSYNTHESIS O-METHYLTRANSFERASE, MITOCHONDRIAL"/>
    <property type="match status" value="1"/>
</dbReference>
<reference evidence="7" key="1">
    <citation type="submission" date="2009-09" db="EMBL/GenBank/DDBJ databases">
        <title>The complete genome of Nakamurella multipartita DSM 44233.</title>
        <authorList>
            <consortium name="US DOE Joint Genome Institute (JGI-PGF)"/>
            <person name="Lucas S."/>
            <person name="Copeland A."/>
            <person name="Lapidus A."/>
            <person name="Glavina del Rio T."/>
            <person name="Dalin E."/>
            <person name="Tice H."/>
            <person name="Bruce D."/>
            <person name="Goodwin L."/>
            <person name="Pitluck S."/>
            <person name="Kyrpides N."/>
            <person name="Mavromatis K."/>
            <person name="Ivanova N."/>
            <person name="Ovchinnikova G."/>
            <person name="Sims D."/>
            <person name="Meincke L."/>
            <person name="Brettin T."/>
            <person name="Detter J.C."/>
            <person name="Han C."/>
            <person name="Larimer F."/>
            <person name="Land M."/>
            <person name="Hauser L."/>
            <person name="Markowitz V."/>
            <person name="Cheng J.-F."/>
            <person name="Hugenholtz P."/>
            <person name="Woyke T."/>
            <person name="Wu D."/>
            <person name="Klenk H.-P."/>
            <person name="Eisen J.A."/>
        </authorList>
    </citation>
    <scope>NUCLEOTIDE SEQUENCE [LARGE SCALE GENOMIC DNA]</scope>
    <source>
        <strain evidence="7">ATCC 700099 / DSM 44233 / CIP 104796 / JCM 9543 / NBRC 105858 / Y-104</strain>
    </source>
</reference>
<dbReference type="Gene3D" id="3.40.50.150">
    <property type="entry name" value="Vaccinia Virus protein VP39"/>
    <property type="match status" value="1"/>
</dbReference>
<keyword evidence="7" id="KW-1185">Reference proteome</keyword>
<dbReference type="InterPro" id="IPR041698">
    <property type="entry name" value="Methyltransf_25"/>
</dbReference>
<sequence>MTPPHTHTGHGAGTTTDDPREFWENRYREKDGIWSGRANTMLVRTVAELPPGRALDLGSGEGGDAIWLAERGWQVTGVELSGIAIARAVAAAADRGVATGRVNFVAADLQTWRTDERYDLVCACFLQSPVEFARDEVLRRAATLVAPGGHLLVVAHAAAPPWSGLAGDPSIVFPTPAGDLAALALSDDWDVLVCEVRTRPATGPDGQESTLEDSVVLVRRP</sequence>
<evidence type="ECO:0000313" key="7">
    <source>
        <dbReference type="Proteomes" id="UP000002218"/>
    </source>
</evidence>
<dbReference type="HOGENOM" id="CLU_056435_0_0_11"/>
<protein>
    <submittedName>
        <fullName evidence="6">Methyltransferase type 12</fullName>
    </submittedName>
</protein>
<dbReference type="InterPro" id="IPR029063">
    <property type="entry name" value="SAM-dependent_MTases_sf"/>
</dbReference>
<dbReference type="SUPFAM" id="SSF53335">
    <property type="entry name" value="S-adenosyl-L-methionine-dependent methyltransferases"/>
    <property type="match status" value="1"/>
</dbReference>
<dbReference type="PANTHER" id="PTHR43464">
    <property type="entry name" value="METHYLTRANSFERASE"/>
    <property type="match status" value="1"/>
</dbReference>
<evidence type="ECO:0000313" key="6">
    <source>
        <dbReference type="EMBL" id="ACV76949.1"/>
    </source>
</evidence>
<dbReference type="RefSeq" id="WP_015745867.1">
    <property type="nucleotide sequence ID" value="NC_013235.1"/>
</dbReference>
<dbReference type="KEGG" id="nml:Namu_0531"/>
<keyword evidence="2 6" id="KW-0808">Transferase</keyword>
<accession>C8X780</accession>
<dbReference type="eggNOG" id="COG2227">
    <property type="taxonomic scope" value="Bacteria"/>
</dbReference>
<dbReference type="GO" id="GO:0032259">
    <property type="term" value="P:methylation"/>
    <property type="evidence" value="ECO:0007669"/>
    <property type="project" value="UniProtKB-KW"/>
</dbReference>
<dbReference type="GO" id="GO:0008168">
    <property type="term" value="F:methyltransferase activity"/>
    <property type="evidence" value="ECO:0007669"/>
    <property type="project" value="UniProtKB-KW"/>
</dbReference>
<evidence type="ECO:0000256" key="2">
    <source>
        <dbReference type="ARBA" id="ARBA00022679"/>
    </source>
</evidence>
<dbReference type="Pfam" id="PF13649">
    <property type="entry name" value="Methyltransf_25"/>
    <property type="match status" value="1"/>
</dbReference>
<evidence type="ECO:0000256" key="1">
    <source>
        <dbReference type="ARBA" id="ARBA00022603"/>
    </source>
</evidence>
<feature type="region of interest" description="Disordered" evidence="4">
    <location>
        <begin position="1"/>
        <end position="21"/>
    </location>
</feature>
<dbReference type="InParanoid" id="C8X780"/>
<keyword evidence="1 6" id="KW-0489">Methyltransferase</keyword>
<dbReference type="OrthoDB" id="9786503at2"/>
<dbReference type="Proteomes" id="UP000002218">
    <property type="component" value="Chromosome"/>
</dbReference>
<organism evidence="6 7">
    <name type="scientific">Nakamurella multipartita (strain ATCC 700099 / DSM 44233 / CIP 104796 / JCM 9543 / NBRC 105858 / Y-104)</name>
    <name type="common">Microsphaera multipartita</name>
    <dbReference type="NCBI Taxonomy" id="479431"/>
    <lineage>
        <taxon>Bacteria</taxon>
        <taxon>Bacillati</taxon>
        <taxon>Actinomycetota</taxon>
        <taxon>Actinomycetes</taxon>
        <taxon>Nakamurellales</taxon>
        <taxon>Nakamurellaceae</taxon>
        <taxon>Nakamurella</taxon>
    </lineage>
</organism>
<gene>
    <name evidence="6" type="ordered locus">Namu_0531</name>
</gene>
<evidence type="ECO:0000259" key="5">
    <source>
        <dbReference type="Pfam" id="PF13649"/>
    </source>
</evidence>